<sequence length="64" mass="6460">MASSLLLRPVAADFPPEGGMGDRGSTPASAQKISLRYACAASPPEAARLPAPPGRGCSFSGMID</sequence>
<dbReference type="AlphaFoldDB" id="G9YKK3"/>
<organism evidence="2 3">
    <name type="scientific">Flavonifractor plautii ATCC 29863</name>
    <dbReference type="NCBI Taxonomy" id="411475"/>
    <lineage>
        <taxon>Bacteria</taxon>
        <taxon>Bacillati</taxon>
        <taxon>Bacillota</taxon>
        <taxon>Clostridia</taxon>
        <taxon>Eubacteriales</taxon>
        <taxon>Oscillospiraceae</taxon>
        <taxon>Flavonifractor</taxon>
    </lineage>
</organism>
<dbReference type="EMBL" id="AGCK01000003">
    <property type="protein sequence ID" value="EHM55458.1"/>
    <property type="molecule type" value="Genomic_DNA"/>
</dbReference>
<evidence type="ECO:0000313" key="3">
    <source>
        <dbReference type="Proteomes" id="UP000004459"/>
    </source>
</evidence>
<evidence type="ECO:0000313" key="2">
    <source>
        <dbReference type="EMBL" id="EHM55458.1"/>
    </source>
</evidence>
<accession>G9YKK3</accession>
<dbReference type="HOGENOM" id="CLU_2861193_0_0_9"/>
<comment type="caution">
    <text evidence="2">The sequence shown here is derived from an EMBL/GenBank/DDBJ whole genome shotgun (WGS) entry which is preliminary data.</text>
</comment>
<evidence type="ECO:0000256" key="1">
    <source>
        <dbReference type="SAM" id="MobiDB-lite"/>
    </source>
</evidence>
<reference evidence="2 3" key="1">
    <citation type="submission" date="2011-08" db="EMBL/GenBank/DDBJ databases">
        <authorList>
            <person name="Weinstock G."/>
            <person name="Sodergren E."/>
            <person name="Clifton S."/>
            <person name="Fulton L."/>
            <person name="Fulton B."/>
            <person name="Courtney L."/>
            <person name="Fronick C."/>
            <person name="Harrison M."/>
            <person name="Strong C."/>
            <person name="Farmer C."/>
            <person name="Delahaunty K."/>
            <person name="Markovic C."/>
            <person name="Hall O."/>
            <person name="Minx P."/>
            <person name="Tomlinson C."/>
            <person name="Mitreva M."/>
            <person name="Hou S."/>
            <person name="Chen J."/>
            <person name="Wollam A."/>
            <person name="Pepin K.H."/>
            <person name="Johnson M."/>
            <person name="Bhonagiri V."/>
            <person name="Zhang X."/>
            <person name="Suruliraj S."/>
            <person name="Warren W."/>
            <person name="Chinwalla A."/>
            <person name="Mardis E.R."/>
            <person name="Wilson R.K."/>
        </authorList>
    </citation>
    <scope>NUCLEOTIDE SEQUENCE [LARGE SCALE GENOMIC DNA]</scope>
    <source>
        <strain evidence="2 3">ATCC 29863</strain>
    </source>
</reference>
<name>G9YKK3_FLAPL</name>
<feature type="region of interest" description="Disordered" evidence="1">
    <location>
        <begin position="1"/>
        <end position="28"/>
    </location>
</feature>
<proteinExistence type="predicted"/>
<dbReference type="Proteomes" id="UP000004459">
    <property type="component" value="Unassembled WGS sequence"/>
</dbReference>
<protein>
    <submittedName>
        <fullName evidence="2">Uncharacterized protein</fullName>
    </submittedName>
</protein>
<gene>
    <name evidence="2" type="ORF">HMPREF0372_00014</name>
</gene>